<dbReference type="EMBL" id="JBJXBP010000002">
    <property type="protein sequence ID" value="KAL3844903.1"/>
    <property type="molecule type" value="Genomic_DNA"/>
</dbReference>
<protein>
    <recommendedName>
        <fullName evidence="1">PB1 domain-containing protein</fullName>
    </recommendedName>
</protein>
<proteinExistence type="predicted"/>
<dbReference type="PANTHER" id="PTHR31066:SF88">
    <property type="entry name" value="PB1 DOMAIN-CONTAINING PROTEIN"/>
    <property type="match status" value="1"/>
</dbReference>
<reference evidence="2 3" key="1">
    <citation type="submission" date="2024-12" db="EMBL/GenBank/DDBJ databases">
        <title>The unique morphological basis and parallel evolutionary history of personate flowers in Penstemon.</title>
        <authorList>
            <person name="Depatie T.H."/>
            <person name="Wessinger C.A."/>
        </authorList>
    </citation>
    <scope>NUCLEOTIDE SEQUENCE [LARGE SCALE GENOMIC DNA]</scope>
    <source>
        <strain evidence="2">WTNN_2</strain>
        <tissue evidence="2">Leaf</tissue>
    </source>
</reference>
<evidence type="ECO:0000259" key="1">
    <source>
        <dbReference type="SMART" id="SM00666"/>
    </source>
</evidence>
<name>A0ABD3U8V1_9LAMI</name>
<dbReference type="PANTHER" id="PTHR31066">
    <property type="entry name" value="OS05G0427100 PROTEIN-RELATED"/>
    <property type="match status" value="1"/>
</dbReference>
<sequence>MESSSSKLRLMCSYGGHIVPRPHDKSLFYADGETRIVSVDRRTATASLSTLSAHLSHSLFNDRPFHLKYQLPYEDLDSLISVITDEDLSNMLDEHDRTTAPARIRLFLFPVKSDSLLGPKSDSWFCDALKNTTILQSADSELRMAIGSDSEAPVEIGSKMSAESLVLETTSSFGSNGSSNSPVGISSSASIESENSIESAAFPPKTGIFQQHLIETGISSPIVQGGLQHVPQYPADPLANSPYYPLYQMPIPQQCIPCSTTQDQPYPIYLVPARPNQYHNYIDNNNPSSRAPLHQYNAVTIPAIAYKGARPVAESASKVYRNDPATTQIVGIPCNQAQKETGRSELKNPSEPVASVIPSSDFDEDFAYNQVYKTQPSRPVLPSQYQKMTKGTTIKLSESHRHPI</sequence>
<gene>
    <name evidence="2" type="ORF">ACJIZ3_002306</name>
</gene>
<accession>A0ABD3U8V1</accession>
<dbReference type="InterPro" id="IPR000270">
    <property type="entry name" value="PB1_dom"/>
</dbReference>
<evidence type="ECO:0000313" key="2">
    <source>
        <dbReference type="EMBL" id="KAL3844903.1"/>
    </source>
</evidence>
<dbReference type="Pfam" id="PF00564">
    <property type="entry name" value="PB1"/>
    <property type="match status" value="1"/>
</dbReference>
<organism evidence="2 3">
    <name type="scientific">Penstemon smallii</name>
    <dbReference type="NCBI Taxonomy" id="265156"/>
    <lineage>
        <taxon>Eukaryota</taxon>
        <taxon>Viridiplantae</taxon>
        <taxon>Streptophyta</taxon>
        <taxon>Embryophyta</taxon>
        <taxon>Tracheophyta</taxon>
        <taxon>Spermatophyta</taxon>
        <taxon>Magnoliopsida</taxon>
        <taxon>eudicotyledons</taxon>
        <taxon>Gunneridae</taxon>
        <taxon>Pentapetalae</taxon>
        <taxon>asterids</taxon>
        <taxon>lamiids</taxon>
        <taxon>Lamiales</taxon>
        <taxon>Plantaginaceae</taxon>
        <taxon>Cheloneae</taxon>
        <taxon>Penstemon</taxon>
    </lineage>
</organism>
<dbReference type="AlphaFoldDB" id="A0ABD3U8V1"/>
<dbReference type="SMART" id="SM00666">
    <property type="entry name" value="PB1"/>
    <property type="match status" value="1"/>
</dbReference>
<evidence type="ECO:0000313" key="3">
    <source>
        <dbReference type="Proteomes" id="UP001634393"/>
    </source>
</evidence>
<keyword evidence="3" id="KW-1185">Reference proteome</keyword>
<dbReference type="CDD" id="cd06410">
    <property type="entry name" value="PB1_UP2"/>
    <property type="match status" value="1"/>
</dbReference>
<comment type="caution">
    <text evidence="2">The sequence shown here is derived from an EMBL/GenBank/DDBJ whole genome shotgun (WGS) entry which is preliminary data.</text>
</comment>
<feature type="domain" description="PB1" evidence="1">
    <location>
        <begin position="22"/>
        <end position="111"/>
    </location>
</feature>
<dbReference type="SUPFAM" id="SSF54277">
    <property type="entry name" value="CAD &amp; PB1 domains"/>
    <property type="match status" value="1"/>
</dbReference>
<dbReference type="Gene3D" id="3.10.20.90">
    <property type="entry name" value="Phosphatidylinositol 3-kinase Catalytic Subunit, Chain A, domain 1"/>
    <property type="match status" value="1"/>
</dbReference>
<dbReference type="Proteomes" id="UP001634393">
    <property type="component" value="Unassembled WGS sequence"/>
</dbReference>
<dbReference type="InterPro" id="IPR053198">
    <property type="entry name" value="Gynoecium_Dev_Regulator"/>
</dbReference>